<feature type="transmembrane region" description="Helical" evidence="1">
    <location>
        <begin position="647"/>
        <end position="671"/>
    </location>
</feature>
<keyword evidence="1" id="KW-0812">Transmembrane</keyword>
<feature type="transmembrane region" description="Helical" evidence="1">
    <location>
        <begin position="584"/>
        <end position="603"/>
    </location>
</feature>
<proteinExistence type="predicted"/>
<feature type="transmembrane region" description="Helical" evidence="1">
    <location>
        <begin position="902"/>
        <end position="927"/>
    </location>
</feature>
<protein>
    <submittedName>
        <fullName evidence="2">Uncharacterized protein</fullName>
    </submittedName>
</protein>
<feature type="transmembrane region" description="Helical" evidence="1">
    <location>
        <begin position="834"/>
        <end position="859"/>
    </location>
</feature>
<feature type="transmembrane region" description="Helical" evidence="1">
    <location>
        <begin position="551"/>
        <end position="572"/>
    </location>
</feature>
<feature type="transmembrane region" description="Helical" evidence="1">
    <location>
        <begin position="227"/>
        <end position="253"/>
    </location>
</feature>
<feature type="transmembrane region" description="Helical" evidence="1">
    <location>
        <begin position="745"/>
        <end position="766"/>
    </location>
</feature>
<feature type="transmembrane region" description="Helical" evidence="1">
    <location>
        <begin position="527"/>
        <end position="545"/>
    </location>
</feature>
<comment type="caution">
    <text evidence="2">The sequence shown here is derived from an EMBL/GenBank/DDBJ whole genome shotgun (WGS) entry which is preliminary data.</text>
</comment>
<keyword evidence="3" id="KW-1185">Reference proteome</keyword>
<feature type="transmembrane region" description="Helical" evidence="1">
    <location>
        <begin position="385"/>
        <end position="411"/>
    </location>
</feature>
<feature type="transmembrane region" description="Helical" evidence="1">
    <location>
        <begin position="306"/>
        <end position="331"/>
    </location>
</feature>
<feature type="transmembrane region" description="Helical" evidence="1">
    <location>
        <begin position="273"/>
        <end position="294"/>
    </location>
</feature>
<feature type="transmembrane region" description="Helical" evidence="1">
    <location>
        <begin position="683"/>
        <end position="702"/>
    </location>
</feature>
<keyword evidence="1" id="KW-1133">Transmembrane helix</keyword>
<dbReference type="EMBL" id="JANPWB010000009">
    <property type="protein sequence ID" value="KAJ1158392.1"/>
    <property type="molecule type" value="Genomic_DNA"/>
</dbReference>
<keyword evidence="1" id="KW-0472">Membrane</keyword>
<dbReference type="Proteomes" id="UP001066276">
    <property type="component" value="Chromosome 5"/>
</dbReference>
<feature type="transmembrane region" description="Helical" evidence="1">
    <location>
        <begin position="343"/>
        <end position="364"/>
    </location>
</feature>
<evidence type="ECO:0000313" key="2">
    <source>
        <dbReference type="EMBL" id="KAJ1158392.1"/>
    </source>
</evidence>
<evidence type="ECO:0000313" key="3">
    <source>
        <dbReference type="Proteomes" id="UP001066276"/>
    </source>
</evidence>
<dbReference type="AlphaFoldDB" id="A0AAV7S326"/>
<feature type="transmembrane region" description="Helical" evidence="1">
    <location>
        <begin position="476"/>
        <end position="494"/>
    </location>
</feature>
<evidence type="ECO:0000256" key="1">
    <source>
        <dbReference type="SAM" id="Phobius"/>
    </source>
</evidence>
<feature type="transmembrane region" description="Helical" evidence="1">
    <location>
        <begin position="63"/>
        <end position="82"/>
    </location>
</feature>
<reference evidence="2" key="1">
    <citation type="journal article" date="2022" name="bioRxiv">
        <title>Sequencing and chromosome-scale assembly of the giantPleurodeles waltlgenome.</title>
        <authorList>
            <person name="Brown T."/>
            <person name="Elewa A."/>
            <person name="Iarovenko S."/>
            <person name="Subramanian E."/>
            <person name="Araus A.J."/>
            <person name="Petzold A."/>
            <person name="Susuki M."/>
            <person name="Suzuki K.-i.T."/>
            <person name="Hayashi T."/>
            <person name="Toyoda A."/>
            <person name="Oliveira C."/>
            <person name="Osipova E."/>
            <person name="Leigh N.D."/>
            <person name="Simon A."/>
            <person name="Yun M.H."/>
        </authorList>
    </citation>
    <scope>NUCLEOTIDE SEQUENCE</scope>
    <source>
        <strain evidence="2">20211129_DDA</strain>
        <tissue evidence="2">Liver</tissue>
    </source>
</reference>
<organism evidence="2 3">
    <name type="scientific">Pleurodeles waltl</name>
    <name type="common">Iberian ribbed newt</name>
    <dbReference type="NCBI Taxonomy" id="8319"/>
    <lineage>
        <taxon>Eukaryota</taxon>
        <taxon>Metazoa</taxon>
        <taxon>Chordata</taxon>
        <taxon>Craniata</taxon>
        <taxon>Vertebrata</taxon>
        <taxon>Euteleostomi</taxon>
        <taxon>Amphibia</taxon>
        <taxon>Batrachia</taxon>
        <taxon>Caudata</taxon>
        <taxon>Salamandroidea</taxon>
        <taxon>Salamandridae</taxon>
        <taxon>Pleurodelinae</taxon>
        <taxon>Pleurodeles</taxon>
    </lineage>
</organism>
<accession>A0AAV7S326</accession>
<name>A0AAV7S326_PLEWA</name>
<sequence length="1228" mass="125816">MATCIMTRSPSARHKTMTGVTYVSFFRTQPSNLLVRIDDSNVVTVGEVSVTTGFEFAGDHLDIVIVGSVISVVDILVCLVGVNVDAVEAVADRVVASLDGGINGVCVVPSFIVTILVGGCALAMVDMEVNGAVMAAVIKVVGNVADCVVATVCTAVVKFPDIMSSCVDVVGINEAMIKALRSVGNVVLCDTAAVVRLCCVVGVDTVGNDALVGITVASWDDVIDVTLGVFAIVIIVVAVACVSCNVVIIDATVLDCVVDISIVSAGIDDDCGIMLIASVVCEPVTSAAVIGVVVNDVVFSGNMIVGAVAISLTANVVMAVCEFVGVILSSVFMADVDVALTNLSIFVCGVVSGKISALFAYCLVANDMVDNVAVDTESDVDITSSIFVTGVTVAVGGFVVYSVGIIAVIFAGDDIAVFECVVRASVSPVDDFNDIDVLSVGIEDFWVVMFTAFIMDEIVAGSAFEGVDSLFKDDMLPVIVVGSVVSEISVPFVIGVVDVTWVGIFSIVLGISIAPDLAVVNDVIDEWAIVSNIFVSVPTVVVGIADLIGMAVVVIFFVVTDGVVVSVFAISVMIDVFSGGFKYVVIDGIVAGVAAVSVMTEVFSVGFKHVVIGDIFVMFSVDDGIDLVLGAVVEITGKLAVSISVDIAGCVVSGVGIFALVNVLVIVLEVGANMMVTGIVDNVADAISLVCGIVVDVAITVVESVVADVVVLIGAVCVAVIIGTKLVVNLILDVVVGISVLSSEIFGYDAFIVVGVFKIVVVDIVGGIDACAFSDIDAVLISVFVVGVFVMIFIGVMLGIWIAVLAVFILCLEVSALDVVVYTASGVDCFVNGFIVTCGVVDGAAVLLVCVSIVVYLSLVMGDVWDIGNVALEAGIVNVNIVDVGGDGNFIVEVMTGVLADALYVCIDVMVYVVMAGFCIVLSGVVFDILSIPCDIMVESAGVIVGDVVVAVGDVDGSVTVDIFDVLAELGVCVGVRGDMENRITDVAVCAVESNPVVILVVIVVIDVGVDNDIVLVTGLDAIVDVSVCSEISSSILVDVVMVRLVIAIFRVKVTNAVVVGVGAVSDSVGNVLGDITGIIIIVVVVAGGKMVGVIVCSPVDCELVGFARVDGITILVVTVVGVETDVCIVEVIGDVHVVVSGGVMVVEVDDMGFGTDFVVDCIDTDALFSGNVIIVVTDIITGVGSGTVIGVACFDTEVAVSTGTVSDSAGVDEGTETERNNMKMLNI</sequence>
<feature type="transmembrane region" description="Helical" evidence="1">
    <location>
        <begin position="778"/>
        <end position="794"/>
    </location>
</feature>
<feature type="transmembrane region" description="Helical" evidence="1">
    <location>
        <begin position="709"/>
        <end position="739"/>
    </location>
</feature>
<feature type="transmembrane region" description="Helical" evidence="1">
    <location>
        <begin position="102"/>
        <end position="125"/>
    </location>
</feature>
<feature type="transmembrane region" description="Helical" evidence="1">
    <location>
        <begin position="500"/>
        <end position="520"/>
    </location>
</feature>
<gene>
    <name evidence="2" type="ORF">NDU88_011082</name>
</gene>